<feature type="domain" description="PglD N-terminal" evidence="5">
    <location>
        <begin position="6"/>
        <end position="78"/>
    </location>
</feature>
<feature type="site" description="Increases basicity of active site His" evidence="2">
    <location>
        <position position="139"/>
    </location>
</feature>
<feature type="binding site" evidence="3">
    <location>
        <begin position="13"/>
        <end position="15"/>
    </location>
    <ligand>
        <name>substrate</name>
    </ligand>
</feature>
<comment type="caution">
    <text evidence="6">The sequence shown here is derived from an EMBL/GenBank/DDBJ whole genome shotgun (WGS) entry which is preliminary data.</text>
</comment>
<sequence length="244" mass="24981">MSNRRRLAILGASGHGKVVADIAIQSGWQDLTFYDDAWPRKTRHEHWEVRGTLPMLLHDLPGFDGVIVAIGHNGIREAKLGALLAHGARVVTLVHPRATISPLARLGPGCVVVAGAVVNAFAELGEGCIVNTCASVGHDCRLGACVHVAPGANVAGDVEIGRTSWIGAGAAVRQGMTIGEGVMVGAGAAVVASVGDRQVVGGVPARPLSPSSTDAGTADNPDADPLSDTSNVLRLNLPSPQGRS</sequence>
<name>A0AAW4YS80_9GAMM</name>
<gene>
    <name evidence="6" type="ORF">HOP61_05880</name>
</gene>
<dbReference type="Gene3D" id="2.160.10.10">
    <property type="entry name" value="Hexapeptide repeat proteins"/>
    <property type="match status" value="1"/>
</dbReference>
<evidence type="ECO:0000259" key="5">
    <source>
        <dbReference type="Pfam" id="PF17836"/>
    </source>
</evidence>
<dbReference type="CDD" id="cd03360">
    <property type="entry name" value="LbH_AT_putative"/>
    <property type="match status" value="1"/>
</dbReference>
<feature type="binding site" evidence="3">
    <location>
        <begin position="35"/>
        <end position="36"/>
    </location>
    <ligand>
        <name>substrate</name>
    </ligand>
</feature>
<dbReference type="Pfam" id="PF17836">
    <property type="entry name" value="PglD_N"/>
    <property type="match status" value="1"/>
</dbReference>
<dbReference type="Gene3D" id="3.40.50.20">
    <property type="match status" value="1"/>
</dbReference>
<accession>A0AAW4YS80</accession>
<proteinExistence type="inferred from homology"/>
<dbReference type="AlphaFoldDB" id="A0AAW4YS80"/>
<feature type="compositionally biased region" description="Polar residues" evidence="4">
    <location>
        <begin position="227"/>
        <end position="244"/>
    </location>
</feature>
<organism evidence="6 7">
    <name type="scientific">Billgrantia desiderata</name>
    <dbReference type="NCBI Taxonomy" id="52021"/>
    <lineage>
        <taxon>Bacteria</taxon>
        <taxon>Pseudomonadati</taxon>
        <taxon>Pseudomonadota</taxon>
        <taxon>Gammaproteobacteria</taxon>
        <taxon>Oceanospirillales</taxon>
        <taxon>Halomonadaceae</taxon>
        <taxon>Billgrantia</taxon>
    </lineage>
</organism>
<evidence type="ECO:0000256" key="1">
    <source>
        <dbReference type="ARBA" id="ARBA00007274"/>
    </source>
</evidence>
<reference evidence="6" key="1">
    <citation type="submission" date="2020-05" db="EMBL/GenBank/DDBJ databases">
        <authorList>
            <person name="Wang L."/>
            <person name="Shao Z."/>
        </authorList>
    </citation>
    <scope>NUCLEOTIDE SEQUENCE</scope>
    <source>
        <strain evidence="6">MCCC 1A05776</strain>
    </source>
</reference>
<dbReference type="SUPFAM" id="SSF51161">
    <property type="entry name" value="Trimeric LpxA-like enzymes"/>
    <property type="match status" value="1"/>
</dbReference>
<evidence type="ECO:0000313" key="7">
    <source>
        <dbReference type="Proteomes" id="UP001320178"/>
    </source>
</evidence>
<feature type="region of interest" description="Disordered" evidence="4">
    <location>
        <begin position="202"/>
        <end position="244"/>
    </location>
</feature>
<dbReference type="NCBIfam" id="TIGR03570">
    <property type="entry name" value="NeuD_NnaD"/>
    <property type="match status" value="1"/>
</dbReference>
<evidence type="ECO:0000256" key="2">
    <source>
        <dbReference type="PIRSR" id="PIRSR620019-1"/>
    </source>
</evidence>
<dbReference type="InterPro" id="IPR011004">
    <property type="entry name" value="Trimer_LpxA-like_sf"/>
</dbReference>
<evidence type="ECO:0000313" key="6">
    <source>
        <dbReference type="EMBL" id="MCE8050816.1"/>
    </source>
</evidence>
<dbReference type="RefSeq" id="WP_234238887.1">
    <property type="nucleotide sequence ID" value="NZ_JABFTS010000002.1"/>
</dbReference>
<feature type="binding site" evidence="3">
    <location>
        <position position="147"/>
    </location>
    <ligand>
        <name>acetyl-CoA</name>
        <dbReference type="ChEBI" id="CHEBI:57288"/>
    </ligand>
</feature>
<protein>
    <submittedName>
        <fullName evidence="6">Acetyltransferase</fullName>
    </submittedName>
</protein>
<dbReference type="InterPro" id="IPR020019">
    <property type="entry name" value="AcTrfase_PglD-like"/>
</dbReference>
<feature type="active site" description="Proton acceptor" evidence="2">
    <location>
        <position position="138"/>
    </location>
</feature>
<evidence type="ECO:0000256" key="4">
    <source>
        <dbReference type="SAM" id="MobiDB-lite"/>
    </source>
</evidence>
<dbReference type="PANTHER" id="PTHR43300">
    <property type="entry name" value="ACETYLTRANSFERASE"/>
    <property type="match status" value="1"/>
</dbReference>
<dbReference type="EMBL" id="JABFTS010000002">
    <property type="protein sequence ID" value="MCE8050816.1"/>
    <property type="molecule type" value="Genomic_DNA"/>
</dbReference>
<comment type="similarity">
    <text evidence="1">Belongs to the transferase hexapeptide repeat family.</text>
</comment>
<dbReference type="Proteomes" id="UP001320178">
    <property type="component" value="Unassembled WGS sequence"/>
</dbReference>
<reference evidence="6" key="2">
    <citation type="journal article" date="2021" name="Front. Microbiol.">
        <title>Aerobic Denitrification and Heterotrophic Sulfur Oxidation in the Genus Halomonas Revealed by Six Novel Species Characterizations and Genome-Based Analysis.</title>
        <authorList>
            <person name="Wang L."/>
            <person name="Shao Z."/>
        </authorList>
    </citation>
    <scope>NUCLEOTIDE SEQUENCE</scope>
    <source>
        <strain evidence="6">MCCC 1A05776</strain>
    </source>
</reference>
<evidence type="ECO:0000256" key="3">
    <source>
        <dbReference type="PIRSR" id="PIRSR620019-2"/>
    </source>
</evidence>
<dbReference type="PANTHER" id="PTHR43300:SF7">
    <property type="entry name" value="UDP-N-ACETYLBACILLOSAMINE N-ACETYLTRANSFERASE"/>
    <property type="match status" value="1"/>
</dbReference>
<dbReference type="InterPro" id="IPR041561">
    <property type="entry name" value="PglD_N"/>
</dbReference>
<feature type="binding site" evidence="3">
    <location>
        <position position="71"/>
    </location>
    <ligand>
        <name>substrate</name>
    </ligand>
</feature>
<dbReference type="InterPro" id="IPR050179">
    <property type="entry name" value="Trans_hexapeptide_repeat"/>
</dbReference>